<reference evidence="1 2" key="1">
    <citation type="submission" date="2018-10" db="EMBL/GenBank/DDBJ databases">
        <title>Draft genome sequence of Bacillus salarius IM0101, isolated from a hypersaline soil in Inner Mongolia, China.</title>
        <authorList>
            <person name="Yamprayoonswat W."/>
            <person name="Boonvisut S."/>
            <person name="Jumpathong W."/>
            <person name="Sittihan S."/>
            <person name="Ruangsuj P."/>
            <person name="Wanthongcharoen S."/>
            <person name="Thongpramul N."/>
            <person name="Pimmason S."/>
            <person name="Yu B."/>
            <person name="Yasawong M."/>
        </authorList>
    </citation>
    <scope>NUCLEOTIDE SEQUENCE [LARGE SCALE GENOMIC DNA]</scope>
    <source>
        <strain evidence="1 2">IM0101</strain>
    </source>
</reference>
<protein>
    <submittedName>
        <fullName evidence="1">Uncharacterized protein</fullName>
    </submittedName>
</protein>
<accession>A0A3R9QIK1</accession>
<proteinExistence type="predicted"/>
<dbReference type="Proteomes" id="UP000275076">
    <property type="component" value="Unassembled WGS sequence"/>
</dbReference>
<dbReference type="AlphaFoldDB" id="A0A3R9QIK1"/>
<gene>
    <name evidence="1" type="ORF">D7Z54_20845</name>
</gene>
<dbReference type="EMBL" id="RBVX01000024">
    <property type="protein sequence ID" value="RSL31486.1"/>
    <property type="molecule type" value="Genomic_DNA"/>
</dbReference>
<sequence>MLAQQPRITTCVDSGLVFPAIFPRLPRTGGIREHWKKVIFILKSTLRYLLHILQKRKLKIYEVIQQYNRILGDMKQALFLVKEKRPIIIRNYLME</sequence>
<evidence type="ECO:0000313" key="1">
    <source>
        <dbReference type="EMBL" id="RSL31486.1"/>
    </source>
</evidence>
<comment type="caution">
    <text evidence="1">The sequence shown here is derived from an EMBL/GenBank/DDBJ whole genome shotgun (WGS) entry which is preliminary data.</text>
</comment>
<keyword evidence="2" id="KW-1185">Reference proteome</keyword>
<name>A0A3R9QIK1_9BACI</name>
<organism evidence="1 2">
    <name type="scientific">Salibacterium salarium</name>
    <dbReference type="NCBI Taxonomy" id="284579"/>
    <lineage>
        <taxon>Bacteria</taxon>
        <taxon>Bacillati</taxon>
        <taxon>Bacillota</taxon>
        <taxon>Bacilli</taxon>
        <taxon>Bacillales</taxon>
        <taxon>Bacillaceae</taxon>
    </lineage>
</organism>
<evidence type="ECO:0000313" key="2">
    <source>
        <dbReference type="Proteomes" id="UP000275076"/>
    </source>
</evidence>